<feature type="transmembrane region" description="Helical" evidence="1">
    <location>
        <begin position="169"/>
        <end position="196"/>
    </location>
</feature>
<organism evidence="3 4">
    <name type="scientific">Branchiostoma belcheri</name>
    <name type="common">Amphioxus</name>
    <dbReference type="NCBI Taxonomy" id="7741"/>
    <lineage>
        <taxon>Eukaryota</taxon>
        <taxon>Metazoa</taxon>
        <taxon>Chordata</taxon>
        <taxon>Cephalochordata</taxon>
        <taxon>Leptocardii</taxon>
        <taxon>Amphioxiformes</taxon>
        <taxon>Branchiostomatidae</taxon>
        <taxon>Branchiostoma</taxon>
    </lineage>
</organism>
<evidence type="ECO:0000256" key="1">
    <source>
        <dbReference type="SAM" id="Phobius"/>
    </source>
</evidence>
<keyword evidence="2" id="KW-0732">Signal</keyword>
<evidence type="ECO:0000256" key="2">
    <source>
        <dbReference type="SAM" id="SignalP"/>
    </source>
</evidence>
<dbReference type="GeneID" id="109477983"/>
<gene>
    <name evidence="4" type="primary">LOC109477983</name>
</gene>
<protein>
    <submittedName>
        <fullName evidence="4">Uncharacterized protein LOC109477983</fullName>
    </submittedName>
</protein>
<feature type="signal peptide" evidence="2">
    <location>
        <begin position="1"/>
        <end position="15"/>
    </location>
</feature>
<dbReference type="Proteomes" id="UP000515135">
    <property type="component" value="Unplaced"/>
</dbReference>
<accession>A0A6P4ZLT6</accession>
<keyword evidence="1" id="KW-1133">Transmembrane helix</keyword>
<keyword evidence="1" id="KW-0812">Transmembrane</keyword>
<evidence type="ECO:0000313" key="4">
    <source>
        <dbReference type="RefSeq" id="XP_019634994.1"/>
    </source>
</evidence>
<name>A0A6P4ZLT6_BRABE</name>
<dbReference type="KEGG" id="bbel:109477983"/>
<feature type="chain" id="PRO_5027842919" evidence="2">
    <location>
        <begin position="16"/>
        <end position="213"/>
    </location>
</feature>
<dbReference type="RefSeq" id="XP_019634994.1">
    <property type="nucleotide sequence ID" value="XM_019779435.1"/>
</dbReference>
<sequence length="213" mass="22541">MIVLVLLLAISSAQSQNDTTPAVMTEAPTTAPAAAVTTAAAATTAPAMPVQKLVGSLTASGETDGSRFTQLQNEMTALLVQSFTGPNSELATIFRGIEVENVTFTVNFRLVLDKNVNGSDVNGTAAAAVLLGSLSNSGMLGNFMVGNDGVYFWMPTIPEPTEPPFEIPYWGPAVAIVAMVVIFIVLVIVAACYVRFKTEKATPMRYEEDFAEL</sequence>
<reference evidence="4" key="1">
    <citation type="submission" date="2025-08" db="UniProtKB">
        <authorList>
            <consortium name="RefSeq"/>
        </authorList>
    </citation>
    <scope>IDENTIFICATION</scope>
    <source>
        <tissue evidence="4">Gonad</tissue>
    </source>
</reference>
<keyword evidence="1" id="KW-0472">Membrane</keyword>
<dbReference type="OrthoDB" id="10497108at2759"/>
<dbReference type="AlphaFoldDB" id="A0A6P4ZLT6"/>
<evidence type="ECO:0000313" key="3">
    <source>
        <dbReference type="Proteomes" id="UP000515135"/>
    </source>
</evidence>
<proteinExistence type="predicted"/>
<keyword evidence="3" id="KW-1185">Reference proteome</keyword>